<dbReference type="InterPro" id="IPR020846">
    <property type="entry name" value="MFS_dom"/>
</dbReference>
<dbReference type="PATRIC" id="fig|1283301.3.peg.6099"/>
<organism evidence="7 8">
    <name type="scientific">Streptomyces afghaniensis 772</name>
    <dbReference type="NCBI Taxonomy" id="1283301"/>
    <lineage>
        <taxon>Bacteria</taxon>
        <taxon>Bacillati</taxon>
        <taxon>Actinomycetota</taxon>
        <taxon>Actinomycetes</taxon>
        <taxon>Kitasatosporales</taxon>
        <taxon>Streptomycetaceae</taxon>
        <taxon>Streptomyces</taxon>
    </lineage>
</organism>
<dbReference type="EMBL" id="AOPY01001539">
    <property type="protein sequence ID" value="EPJ36810.1"/>
    <property type="molecule type" value="Genomic_DNA"/>
</dbReference>
<feature type="domain" description="Major facilitator superfamily (MFS) profile" evidence="6">
    <location>
        <begin position="197"/>
        <end position="391"/>
    </location>
</feature>
<name>S4MMN3_9ACTN</name>
<dbReference type="HOGENOM" id="CLU_033532_2_0_11"/>
<dbReference type="Proteomes" id="UP000015001">
    <property type="component" value="Unassembled WGS sequence"/>
</dbReference>
<feature type="transmembrane region" description="Helical" evidence="5">
    <location>
        <begin position="88"/>
        <end position="109"/>
    </location>
</feature>
<feature type="transmembrane region" description="Helical" evidence="5">
    <location>
        <begin position="348"/>
        <end position="368"/>
    </location>
</feature>
<dbReference type="SUPFAM" id="SSF103473">
    <property type="entry name" value="MFS general substrate transporter"/>
    <property type="match status" value="1"/>
</dbReference>
<protein>
    <submittedName>
        <fullName evidence="7">Putative Multidrug resistance protein MdtG</fullName>
    </submittedName>
</protein>
<evidence type="ECO:0000256" key="5">
    <source>
        <dbReference type="SAM" id="Phobius"/>
    </source>
</evidence>
<dbReference type="Pfam" id="PF07690">
    <property type="entry name" value="MFS_1"/>
    <property type="match status" value="1"/>
</dbReference>
<dbReference type="PROSITE" id="PS50850">
    <property type="entry name" value="MFS"/>
    <property type="match status" value="1"/>
</dbReference>
<dbReference type="PANTHER" id="PTHR23542:SF1">
    <property type="entry name" value="MAJOR FACILITATOR SUPERFAMILY (MFS) PROFILE DOMAIN-CONTAINING PROTEIN"/>
    <property type="match status" value="1"/>
</dbReference>
<keyword evidence="3 5" id="KW-1133">Transmembrane helix</keyword>
<dbReference type="InterPro" id="IPR011701">
    <property type="entry name" value="MFS"/>
</dbReference>
<keyword evidence="4 5" id="KW-0472">Membrane</keyword>
<feature type="transmembrane region" description="Helical" evidence="5">
    <location>
        <begin position="262"/>
        <end position="279"/>
    </location>
</feature>
<comment type="caution">
    <text evidence="7">The sequence shown here is derived from an EMBL/GenBank/DDBJ whole genome shotgun (WGS) entry which is preliminary data.</text>
</comment>
<evidence type="ECO:0000256" key="2">
    <source>
        <dbReference type="ARBA" id="ARBA00022692"/>
    </source>
</evidence>
<feature type="transmembrane region" description="Helical" evidence="5">
    <location>
        <begin position="193"/>
        <end position="215"/>
    </location>
</feature>
<feature type="transmembrane region" description="Helical" evidence="5">
    <location>
        <begin position="285"/>
        <end position="308"/>
    </location>
</feature>
<dbReference type="GO" id="GO:0022857">
    <property type="term" value="F:transmembrane transporter activity"/>
    <property type="evidence" value="ECO:0007669"/>
    <property type="project" value="InterPro"/>
</dbReference>
<dbReference type="GO" id="GO:0005886">
    <property type="term" value="C:plasma membrane"/>
    <property type="evidence" value="ECO:0007669"/>
    <property type="project" value="UniProtKB-SubCell"/>
</dbReference>
<feature type="transmembrane region" description="Helical" evidence="5">
    <location>
        <begin position="230"/>
        <end position="250"/>
    </location>
</feature>
<evidence type="ECO:0000313" key="8">
    <source>
        <dbReference type="Proteomes" id="UP000015001"/>
    </source>
</evidence>
<evidence type="ECO:0000313" key="7">
    <source>
        <dbReference type="EMBL" id="EPJ36810.1"/>
    </source>
</evidence>
<sequence>MALSGMIGRFPIAMRSLSCLMLVSAVTGSLAEAGTVAAAMLVCQGVASPVLGRLADRTSQRRVLLTACLAHAVGMASLLVSIALKAPLWVLIAGAVAAGCTSVSFGSFVRARWAAMVAPESLRTAYAMESMLDDTIFLLGPLLVTALASAVHPVTGLLTCWALHTIGSLAVALHRRSEPASEPVPGRSPVRAITVTGVWVLTLAYAGMGFLFGAVDVSMIAFAEEQGTPWFGGVLLALIAAGSLVSGLVYGAVDWRVPQDRMLSITTCFLILSAIPLALTDSSLVMAFLAVVAGVAISPALISGSTLLESVAPQGSLSESFSWLTSAGAFGIGSGTAVGGALSDMNGSAHGVWAGVGGGVVAVALSVAGRRALRQGKPDVQPASTWAVSEQ</sequence>
<keyword evidence="8" id="KW-1185">Reference proteome</keyword>
<reference evidence="7 8" key="1">
    <citation type="submission" date="2013-02" db="EMBL/GenBank/DDBJ databases">
        <title>Draft Genome Sequence of Streptomyces afghaniensis, Which Produces Compounds of the Julimycin B-Complex.</title>
        <authorList>
            <person name="Gruening B.A."/>
            <person name="Praeg A."/>
            <person name="Erxleben A."/>
            <person name="Guenther S."/>
            <person name="Fiedler H.-P."/>
            <person name="Goodfellow M."/>
            <person name="Mueller M."/>
        </authorList>
    </citation>
    <scope>NUCLEOTIDE SEQUENCE [LARGE SCALE GENOMIC DNA]</scope>
    <source>
        <strain evidence="7 8">772</strain>
    </source>
</reference>
<feature type="transmembrane region" description="Helical" evidence="5">
    <location>
        <begin position="63"/>
        <end position="82"/>
    </location>
</feature>
<feature type="transmembrane region" description="Helical" evidence="5">
    <location>
        <begin position="320"/>
        <end position="342"/>
    </location>
</feature>
<dbReference type="AlphaFoldDB" id="S4MMN3"/>
<accession>S4MMN3</accession>
<proteinExistence type="predicted"/>
<evidence type="ECO:0000256" key="3">
    <source>
        <dbReference type="ARBA" id="ARBA00022989"/>
    </source>
</evidence>
<evidence type="ECO:0000256" key="4">
    <source>
        <dbReference type="ARBA" id="ARBA00023136"/>
    </source>
</evidence>
<evidence type="ECO:0000256" key="1">
    <source>
        <dbReference type="ARBA" id="ARBA00004651"/>
    </source>
</evidence>
<keyword evidence="2 5" id="KW-0812">Transmembrane</keyword>
<feature type="transmembrane region" description="Helical" evidence="5">
    <location>
        <begin position="12"/>
        <end position="31"/>
    </location>
</feature>
<dbReference type="PANTHER" id="PTHR23542">
    <property type="match status" value="1"/>
</dbReference>
<dbReference type="InterPro" id="IPR036259">
    <property type="entry name" value="MFS_trans_sf"/>
</dbReference>
<evidence type="ECO:0000259" key="6">
    <source>
        <dbReference type="PROSITE" id="PS50850"/>
    </source>
</evidence>
<gene>
    <name evidence="7" type="ORF">STAFG_6141</name>
</gene>
<dbReference type="Gene3D" id="1.20.1250.20">
    <property type="entry name" value="MFS general substrate transporter like domains"/>
    <property type="match status" value="1"/>
</dbReference>
<comment type="subcellular location">
    <subcellularLocation>
        <location evidence="1">Cell membrane</location>
        <topology evidence="1">Multi-pass membrane protein</topology>
    </subcellularLocation>
</comment>